<dbReference type="PANTHER" id="PTHR47990">
    <property type="entry name" value="2-OXOGLUTARATE (2OG) AND FE(II)-DEPENDENT OXYGENASE SUPERFAMILY PROTEIN-RELATED"/>
    <property type="match status" value="1"/>
</dbReference>
<evidence type="ECO:0000313" key="2">
    <source>
        <dbReference type="EMBL" id="CAN76095.1"/>
    </source>
</evidence>
<dbReference type="Gene3D" id="2.60.120.330">
    <property type="entry name" value="B-lactam Antibiotic, Isopenicillin N Synthase, Chain"/>
    <property type="match status" value="3"/>
</dbReference>
<dbReference type="InterPro" id="IPR027443">
    <property type="entry name" value="IPNS-like_sf"/>
</dbReference>
<proteinExistence type="predicted"/>
<name>A5AVK1_VITVI</name>
<dbReference type="InterPro" id="IPR044861">
    <property type="entry name" value="IPNS-like_FE2OG_OXY"/>
</dbReference>
<accession>A5AVK1</accession>
<gene>
    <name evidence="2" type="ORF">VITISV_024047</name>
</gene>
<dbReference type="AlphaFoldDB" id="A5AVK1"/>
<evidence type="ECO:0000259" key="1">
    <source>
        <dbReference type="Pfam" id="PF03171"/>
    </source>
</evidence>
<dbReference type="SUPFAM" id="SSF51197">
    <property type="entry name" value="Clavaminate synthase-like"/>
    <property type="match status" value="2"/>
</dbReference>
<organism evidence="2">
    <name type="scientific">Vitis vinifera</name>
    <name type="common">Grape</name>
    <dbReference type="NCBI Taxonomy" id="29760"/>
    <lineage>
        <taxon>Eukaryota</taxon>
        <taxon>Viridiplantae</taxon>
        <taxon>Streptophyta</taxon>
        <taxon>Embryophyta</taxon>
        <taxon>Tracheophyta</taxon>
        <taxon>Spermatophyta</taxon>
        <taxon>Magnoliopsida</taxon>
        <taxon>eudicotyledons</taxon>
        <taxon>Gunneridae</taxon>
        <taxon>Pentapetalae</taxon>
        <taxon>rosids</taxon>
        <taxon>Vitales</taxon>
        <taxon>Vitaceae</taxon>
        <taxon>Viteae</taxon>
        <taxon>Vitis</taxon>
    </lineage>
</organism>
<dbReference type="InterPro" id="IPR050231">
    <property type="entry name" value="Iron_ascorbate_oxido_reductase"/>
</dbReference>
<reference evidence="2" key="1">
    <citation type="journal article" date="2007" name="PLoS ONE">
        <title>The first genome sequence of an elite grapevine cultivar (Pinot noir Vitis vinifera L.): coping with a highly heterozygous genome.</title>
        <authorList>
            <person name="Velasco R."/>
            <person name="Zharkikh A."/>
            <person name="Troggio M."/>
            <person name="Cartwright D.A."/>
            <person name="Cestaro A."/>
            <person name="Pruss D."/>
            <person name="Pindo M."/>
            <person name="FitzGerald L.M."/>
            <person name="Vezzulli S."/>
            <person name="Reid J."/>
            <person name="Malacarne G."/>
            <person name="Iliev D."/>
            <person name="Coppola G."/>
            <person name="Wardell B."/>
            <person name="Micheletti D."/>
            <person name="Macalma T."/>
            <person name="Facci M."/>
            <person name="Mitchell J.T."/>
            <person name="Perazzolli M."/>
            <person name="Eldredge G."/>
            <person name="Gatto P."/>
            <person name="Oyzerski R."/>
            <person name="Moretto M."/>
            <person name="Gutin N."/>
            <person name="Stefanini M."/>
            <person name="Chen Y."/>
            <person name="Segala C."/>
            <person name="Davenport C."/>
            <person name="Dematte L."/>
            <person name="Mraz A."/>
            <person name="Battilana J."/>
            <person name="Stormo K."/>
            <person name="Costa F."/>
            <person name="Tao Q."/>
            <person name="Si-Ammour A."/>
            <person name="Harkins T."/>
            <person name="Lackey A."/>
            <person name="Perbost C."/>
            <person name="Taillon B."/>
            <person name="Stella A."/>
            <person name="Solovyev V."/>
            <person name="Fawcett J.A."/>
            <person name="Sterck L."/>
            <person name="Vandepoele K."/>
            <person name="Grando S.M."/>
            <person name="Toppo S."/>
            <person name="Moser C."/>
            <person name="Lanchbury J."/>
            <person name="Bogden R."/>
            <person name="Skolnick M."/>
            <person name="Sgaramella V."/>
            <person name="Bhatnagar S.K."/>
            <person name="Fontana P."/>
            <person name="Gutin A."/>
            <person name="Van de Peer Y."/>
            <person name="Salamini F."/>
            <person name="Viola R."/>
        </authorList>
    </citation>
    <scope>NUCLEOTIDE SEQUENCE</scope>
</reference>
<dbReference type="EMBL" id="AM437150">
    <property type="protein sequence ID" value="CAN76095.1"/>
    <property type="molecule type" value="Genomic_DNA"/>
</dbReference>
<sequence length="350" mass="39344">MGSETHPKLPIIDFSEENLKPGSDSWFSVCHDVRHALEEYGCFMAYYNQVPLELHNKIFNALGELLISPQRLNEVVHSYTSLLAELEQLVMRMVLQSYGIEKYFDSHIASTRYLLRCLKNRVPKMNENDIAFPTHSDKSFMTILQQNHVSGLEVDTKDGKSIGFGPPSPSVFIVIAGDAFMLFLATWFFPPRLHLPRPSFNSVLLLASYLISSVPFNQNHESVDSYSMLLAELQEIVMRMVLESYGIKDGYDSHIGSTTHPLLVMKNQVPEMPVNNVTFPCHTDKSFTTILPQKQVGGLEIETKDGNWIAFEPPSPLPCVIAGDAFMSGEPKIQVCCMPKPIAVFDNSLL</sequence>
<feature type="domain" description="Isopenicillin N synthase-like Fe(2+) 2OG dioxygenase" evidence="1">
    <location>
        <begin position="123"/>
        <end position="183"/>
    </location>
</feature>
<protein>
    <recommendedName>
        <fullName evidence="1">Isopenicillin N synthase-like Fe(2+) 2OG dioxygenase domain-containing protein</fullName>
    </recommendedName>
</protein>
<dbReference type="Pfam" id="PF03171">
    <property type="entry name" value="2OG-FeII_Oxy"/>
    <property type="match status" value="2"/>
</dbReference>
<dbReference type="ExpressionAtlas" id="A5AVK1">
    <property type="expression patterns" value="baseline"/>
</dbReference>
<feature type="domain" description="Isopenicillin N synthase-like Fe(2+) 2OG dioxygenase" evidence="1">
    <location>
        <begin position="270"/>
        <end position="325"/>
    </location>
</feature>